<comment type="caution">
    <text evidence="1">The sequence shown here is derived from an EMBL/GenBank/DDBJ whole genome shotgun (WGS) entry which is preliminary data.</text>
</comment>
<dbReference type="Proteomes" id="UP001230156">
    <property type="component" value="Unassembled WGS sequence"/>
</dbReference>
<dbReference type="EMBL" id="JAUYVI010000001">
    <property type="protein sequence ID" value="MDQ7246317.1"/>
    <property type="molecule type" value="Genomic_DNA"/>
</dbReference>
<evidence type="ECO:0000313" key="2">
    <source>
        <dbReference type="Proteomes" id="UP001230156"/>
    </source>
</evidence>
<evidence type="ECO:0000313" key="1">
    <source>
        <dbReference type="EMBL" id="MDQ7246317.1"/>
    </source>
</evidence>
<dbReference type="Gene3D" id="3.40.1530.20">
    <property type="entry name" value="Protein of unknown function (DUF1491)"/>
    <property type="match status" value="1"/>
</dbReference>
<reference evidence="2" key="1">
    <citation type="submission" date="2023-08" db="EMBL/GenBank/DDBJ databases">
        <title>Rhodospirillaceae gen. nov., a novel taxon isolated from the Yangtze River Yuezi River estuary sludge.</title>
        <authorList>
            <person name="Ruan L."/>
        </authorList>
    </citation>
    <scope>NUCLEOTIDE SEQUENCE [LARGE SCALE GENOMIC DNA]</scope>
    <source>
        <strain evidence="2">R-7</strain>
    </source>
</reference>
<proteinExistence type="predicted"/>
<dbReference type="Pfam" id="PF07372">
    <property type="entry name" value="DUF1491"/>
    <property type="match status" value="1"/>
</dbReference>
<organism evidence="1 2">
    <name type="scientific">Dongia sedimenti</name>
    <dbReference type="NCBI Taxonomy" id="3064282"/>
    <lineage>
        <taxon>Bacteria</taxon>
        <taxon>Pseudomonadati</taxon>
        <taxon>Pseudomonadota</taxon>
        <taxon>Alphaproteobacteria</taxon>
        <taxon>Rhodospirillales</taxon>
        <taxon>Dongiaceae</taxon>
        <taxon>Dongia</taxon>
    </lineage>
</organism>
<accession>A0ABU0YF19</accession>
<gene>
    <name evidence="1" type="ORF">Q8A70_01505</name>
</gene>
<sequence>MSEGRIATELWVMAHIRQCITQGIIATVVKRGDDWGGAVVIKLNLLGPGFRVLTQSRDIDGNIAWLQAKEGAVIPEAEADEYIARQITRDPDLWVIEIEDRTGRIPFPGKLL</sequence>
<dbReference type="RefSeq" id="WP_379953696.1">
    <property type="nucleotide sequence ID" value="NZ_JAUYVI010000001.1"/>
</dbReference>
<protein>
    <submittedName>
        <fullName evidence="1">DUF1491 family protein</fullName>
    </submittedName>
</protein>
<name>A0ABU0YF19_9PROT</name>
<keyword evidence="2" id="KW-1185">Reference proteome</keyword>
<dbReference type="InterPro" id="IPR009964">
    <property type="entry name" value="DUF1491"/>
</dbReference>